<evidence type="ECO:0000256" key="1">
    <source>
        <dbReference type="SAM" id="MobiDB-lite"/>
    </source>
</evidence>
<gene>
    <name evidence="2" type="ORF">IPF40_15075</name>
</gene>
<sequence length="139" mass="14649">MKPAPNSRRIAGMPPTRSAGDDRDPALLGAQLERLLLDRGWSADVTVGSVMGRWAEIVGAEIAGHVRPVTFEGSVLSVQADSTAWATQIRLLTSSLLGRIEAVVGAGIVTDLIVLGPAAPSWVKGRRRVQGPGPRDTYG</sequence>
<dbReference type="InterPro" id="IPR007922">
    <property type="entry name" value="DciA-like"/>
</dbReference>
<evidence type="ECO:0000313" key="3">
    <source>
        <dbReference type="Proteomes" id="UP000718281"/>
    </source>
</evidence>
<name>A0A934X6T7_9MICO</name>
<feature type="region of interest" description="Disordered" evidence="1">
    <location>
        <begin position="1"/>
        <end position="24"/>
    </location>
</feature>
<dbReference type="Proteomes" id="UP000718281">
    <property type="component" value="Unassembled WGS sequence"/>
</dbReference>
<protein>
    <submittedName>
        <fullName evidence="2">DUF721 domain-containing protein</fullName>
    </submittedName>
</protein>
<dbReference type="Pfam" id="PF05258">
    <property type="entry name" value="DciA"/>
    <property type="match status" value="1"/>
</dbReference>
<proteinExistence type="predicted"/>
<dbReference type="AlphaFoldDB" id="A0A934X6T7"/>
<organism evidence="2 3">
    <name type="scientific">Candidatus Phosphoribacter hodrii</name>
    <dbReference type="NCBI Taxonomy" id="2953743"/>
    <lineage>
        <taxon>Bacteria</taxon>
        <taxon>Bacillati</taxon>
        <taxon>Actinomycetota</taxon>
        <taxon>Actinomycetes</taxon>
        <taxon>Micrococcales</taxon>
        <taxon>Dermatophilaceae</taxon>
        <taxon>Candidatus Phosphoribacter</taxon>
    </lineage>
</organism>
<comment type="caution">
    <text evidence="2">The sequence shown here is derived from an EMBL/GenBank/DDBJ whole genome shotgun (WGS) entry which is preliminary data.</text>
</comment>
<dbReference type="PANTHER" id="PTHR36456:SF1">
    <property type="entry name" value="UPF0232 PROTEIN SCO3875"/>
    <property type="match status" value="1"/>
</dbReference>
<evidence type="ECO:0000313" key="2">
    <source>
        <dbReference type="EMBL" id="MBK6302287.1"/>
    </source>
</evidence>
<reference evidence="2 3" key="1">
    <citation type="submission" date="2020-10" db="EMBL/GenBank/DDBJ databases">
        <title>Connecting structure to function with the recovery of over 1000 high-quality activated sludge metagenome-assembled genomes encoding full-length rRNA genes using long-read sequencing.</title>
        <authorList>
            <person name="Singleton C.M."/>
            <person name="Petriglieri F."/>
            <person name="Kristensen J.M."/>
            <person name="Kirkegaard R.H."/>
            <person name="Michaelsen T.Y."/>
            <person name="Andersen M.H."/>
            <person name="Karst S.M."/>
            <person name="Dueholm M.S."/>
            <person name="Nielsen P.H."/>
            <person name="Albertsen M."/>
        </authorList>
    </citation>
    <scope>NUCLEOTIDE SEQUENCE [LARGE SCALE GENOMIC DNA]</scope>
    <source>
        <strain evidence="2">AalE_18-Q3-R2-46_BAT3C.188</strain>
    </source>
</reference>
<dbReference type="EMBL" id="JADIXZ010000009">
    <property type="protein sequence ID" value="MBK6302287.1"/>
    <property type="molecule type" value="Genomic_DNA"/>
</dbReference>
<dbReference type="PANTHER" id="PTHR36456">
    <property type="entry name" value="UPF0232 PROTEIN SCO3875"/>
    <property type="match status" value="1"/>
</dbReference>
<accession>A0A934X6T7</accession>